<dbReference type="AlphaFoldDB" id="X6N1Q3"/>
<keyword evidence="1" id="KW-0175">Coiled coil</keyword>
<organism evidence="3 4">
    <name type="scientific">Reticulomyxa filosa</name>
    <dbReference type="NCBI Taxonomy" id="46433"/>
    <lineage>
        <taxon>Eukaryota</taxon>
        <taxon>Sar</taxon>
        <taxon>Rhizaria</taxon>
        <taxon>Retaria</taxon>
        <taxon>Foraminifera</taxon>
        <taxon>Monothalamids</taxon>
        <taxon>Reticulomyxidae</taxon>
        <taxon>Reticulomyxa</taxon>
    </lineage>
</organism>
<protein>
    <submittedName>
        <fullName evidence="3">Uncharacterized protein</fullName>
    </submittedName>
</protein>
<keyword evidence="2" id="KW-0472">Membrane</keyword>
<feature type="transmembrane region" description="Helical" evidence="2">
    <location>
        <begin position="87"/>
        <end position="109"/>
    </location>
</feature>
<keyword evidence="4" id="KW-1185">Reference proteome</keyword>
<accession>X6N1Q3</accession>
<evidence type="ECO:0000256" key="2">
    <source>
        <dbReference type="SAM" id="Phobius"/>
    </source>
</evidence>
<comment type="caution">
    <text evidence="3">The sequence shown here is derived from an EMBL/GenBank/DDBJ whole genome shotgun (WGS) entry which is preliminary data.</text>
</comment>
<evidence type="ECO:0000313" key="3">
    <source>
        <dbReference type="EMBL" id="ETO20205.1"/>
    </source>
</evidence>
<evidence type="ECO:0000313" key="4">
    <source>
        <dbReference type="Proteomes" id="UP000023152"/>
    </source>
</evidence>
<keyword evidence="2" id="KW-1133">Transmembrane helix</keyword>
<evidence type="ECO:0000256" key="1">
    <source>
        <dbReference type="SAM" id="Coils"/>
    </source>
</evidence>
<feature type="transmembrane region" description="Helical" evidence="2">
    <location>
        <begin position="129"/>
        <end position="146"/>
    </location>
</feature>
<gene>
    <name evidence="3" type="ORF">RFI_17016</name>
</gene>
<dbReference type="Proteomes" id="UP000023152">
    <property type="component" value="Unassembled WGS sequence"/>
</dbReference>
<proteinExistence type="predicted"/>
<dbReference type="EMBL" id="ASPP01012842">
    <property type="protein sequence ID" value="ETO20205.1"/>
    <property type="molecule type" value="Genomic_DNA"/>
</dbReference>
<name>X6N1Q3_RETFI</name>
<reference evidence="3 4" key="1">
    <citation type="journal article" date="2013" name="Curr. Biol.">
        <title>The Genome of the Foraminiferan Reticulomyxa filosa.</title>
        <authorList>
            <person name="Glockner G."/>
            <person name="Hulsmann N."/>
            <person name="Schleicher M."/>
            <person name="Noegel A.A."/>
            <person name="Eichinger L."/>
            <person name="Gallinger C."/>
            <person name="Pawlowski J."/>
            <person name="Sierra R."/>
            <person name="Euteneuer U."/>
            <person name="Pillet L."/>
            <person name="Moustafa A."/>
            <person name="Platzer M."/>
            <person name="Groth M."/>
            <person name="Szafranski K."/>
            <person name="Schliwa M."/>
        </authorList>
    </citation>
    <scope>NUCLEOTIDE SEQUENCE [LARGE SCALE GENOMIC DNA]</scope>
</reference>
<feature type="coiled-coil region" evidence="1">
    <location>
        <begin position="44"/>
        <end position="71"/>
    </location>
</feature>
<sequence length="150" mass="17704">MQEIATLRGELASYETHYAVQKLYELRTKVNEEENNALSKLAYIRDIEKRIQTLRKKIEEVQDQAKGQIKKPKLHTVVIKIKEICSFFFVICHLSFPFTFDVVIVLFVLPKKCSENCCRFFPLPSSPSHLFIFTFDILPFFIYFQVNQFV</sequence>
<keyword evidence="2" id="KW-0812">Transmembrane</keyword>